<evidence type="ECO:0000256" key="4">
    <source>
        <dbReference type="ARBA" id="ARBA00023242"/>
    </source>
</evidence>
<dbReference type="PANTHER" id="PTHR11514:SF43">
    <property type="entry name" value="TRANSCRIPTION FACTOR MYC2"/>
    <property type="match status" value="1"/>
</dbReference>
<feature type="compositionally biased region" description="Basic residues" evidence="7">
    <location>
        <begin position="449"/>
        <end position="458"/>
    </location>
</feature>
<dbReference type="GO" id="GO:0003700">
    <property type="term" value="F:DNA-binding transcription factor activity"/>
    <property type="evidence" value="ECO:0007669"/>
    <property type="project" value="InterPro"/>
</dbReference>
<dbReference type="EMBL" id="KR093968">
    <property type="protein sequence ID" value="ALF45200.1"/>
    <property type="molecule type" value="mRNA"/>
</dbReference>
<evidence type="ECO:0000256" key="7">
    <source>
        <dbReference type="SAM" id="MobiDB-lite"/>
    </source>
</evidence>
<comment type="subcellular location">
    <subcellularLocation>
        <location evidence="1 5">Nucleus</location>
    </subcellularLocation>
</comment>
<reference evidence="9" key="1">
    <citation type="submission" date="2015-04" db="EMBL/GenBank/DDBJ databases">
        <title>The expression of alternative spliced multiple-products key flavor determinants (R)-/(S)-linalool synthase 1 gene is fine tuned by miR167-JA negative regulation loop in Camellia sinensis.</title>
        <authorList>
            <person name="Wei S."/>
            <person name="Liu G."/>
            <person name="Liu J."/>
            <person name="He Z."/>
            <person name="Wang F."/>
        </authorList>
    </citation>
    <scope>NUCLEOTIDE SEQUENCE</scope>
</reference>
<gene>
    <name evidence="9" type="primary">MYC2</name>
</gene>
<dbReference type="GO" id="GO:0000976">
    <property type="term" value="F:transcription cis-regulatory region binding"/>
    <property type="evidence" value="ECO:0007669"/>
    <property type="project" value="TreeGrafter"/>
</dbReference>
<dbReference type="SMART" id="SM00353">
    <property type="entry name" value="HLH"/>
    <property type="match status" value="1"/>
</dbReference>
<evidence type="ECO:0000313" key="9">
    <source>
        <dbReference type="EMBL" id="ALF45200.1"/>
    </source>
</evidence>
<feature type="compositionally biased region" description="Basic and acidic residues" evidence="7">
    <location>
        <begin position="424"/>
        <end position="448"/>
    </location>
</feature>
<feature type="coiled-coil region" evidence="6">
    <location>
        <begin position="508"/>
        <end position="542"/>
    </location>
</feature>
<feature type="domain" description="BHLH" evidence="8">
    <location>
        <begin position="462"/>
        <end position="511"/>
    </location>
</feature>
<dbReference type="InterPro" id="IPR054502">
    <property type="entry name" value="bHLH-TF_ACT-like_plant"/>
</dbReference>
<evidence type="ECO:0000256" key="6">
    <source>
        <dbReference type="SAM" id="Coils"/>
    </source>
</evidence>
<dbReference type="Pfam" id="PF14215">
    <property type="entry name" value="bHLH-MYC_N"/>
    <property type="match status" value="1"/>
</dbReference>
<evidence type="ECO:0000256" key="5">
    <source>
        <dbReference type="RuleBase" id="RU369104"/>
    </source>
</evidence>
<keyword evidence="3 5" id="KW-0804">Transcription</keyword>
<keyword evidence="2 5" id="KW-0805">Transcription regulation</keyword>
<dbReference type="InterPro" id="IPR045084">
    <property type="entry name" value="AIB/MYC-like"/>
</dbReference>
<dbReference type="AlphaFoldDB" id="A0A0N9EG55"/>
<dbReference type="GO" id="GO:0005634">
    <property type="term" value="C:nucleus"/>
    <property type="evidence" value="ECO:0007669"/>
    <property type="project" value="UniProtKB-SubCell"/>
</dbReference>
<feature type="region of interest" description="Disordered" evidence="7">
    <location>
        <begin position="330"/>
        <end position="472"/>
    </location>
</feature>
<dbReference type="Pfam" id="PF00010">
    <property type="entry name" value="HLH"/>
    <property type="match status" value="1"/>
</dbReference>
<evidence type="ECO:0000259" key="8">
    <source>
        <dbReference type="PROSITE" id="PS50888"/>
    </source>
</evidence>
<evidence type="ECO:0000256" key="1">
    <source>
        <dbReference type="ARBA" id="ARBA00004123"/>
    </source>
</evidence>
<protein>
    <recommendedName>
        <fullName evidence="5">Transcription factor</fullName>
        <shortName evidence="5">bHLH transcription factor</shortName>
    </recommendedName>
    <alternativeName>
        <fullName evidence="5">Basic helix-loop-helix protein</fullName>
    </alternativeName>
</protein>
<dbReference type="InterPro" id="IPR025610">
    <property type="entry name" value="MYC/MYB_N"/>
</dbReference>
<dbReference type="FunFam" id="4.10.280.10:FF:000078">
    <property type="entry name" value="Transcription factor bHLH13"/>
    <property type="match status" value="1"/>
</dbReference>
<proteinExistence type="evidence at transcript level"/>
<evidence type="ECO:0000256" key="3">
    <source>
        <dbReference type="ARBA" id="ARBA00023163"/>
    </source>
</evidence>
<dbReference type="PANTHER" id="PTHR11514">
    <property type="entry name" value="MYC"/>
    <property type="match status" value="1"/>
</dbReference>
<feature type="compositionally biased region" description="Polar residues" evidence="7">
    <location>
        <begin position="334"/>
        <end position="344"/>
    </location>
</feature>
<organism evidence="9">
    <name type="scientific">Camellia sinensis</name>
    <name type="common">Tea plant</name>
    <name type="synonym">Thea sinensis</name>
    <dbReference type="NCBI Taxonomy" id="4442"/>
    <lineage>
        <taxon>Eukaryota</taxon>
        <taxon>Viridiplantae</taxon>
        <taxon>Streptophyta</taxon>
        <taxon>Embryophyta</taxon>
        <taxon>Tracheophyta</taxon>
        <taxon>Spermatophyta</taxon>
        <taxon>Magnoliopsida</taxon>
        <taxon>eudicotyledons</taxon>
        <taxon>Gunneridae</taxon>
        <taxon>Pentapetalae</taxon>
        <taxon>asterids</taxon>
        <taxon>Ericales</taxon>
        <taxon>Theaceae</taxon>
        <taxon>Camellia</taxon>
    </lineage>
</organism>
<feature type="compositionally biased region" description="Basic and acidic residues" evidence="7">
    <location>
        <begin position="459"/>
        <end position="472"/>
    </location>
</feature>
<dbReference type="CDD" id="cd11449">
    <property type="entry name" value="bHLH_AtAIB_like"/>
    <property type="match status" value="1"/>
</dbReference>
<name>A0A0N9EG55_CAMSI</name>
<feature type="compositionally biased region" description="Polar residues" evidence="7">
    <location>
        <begin position="359"/>
        <end position="379"/>
    </location>
</feature>
<dbReference type="InterPro" id="IPR011598">
    <property type="entry name" value="bHLH_dom"/>
</dbReference>
<evidence type="ECO:0000256" key="2">
    <source>
        <dbReference type="ARBA" id="ARBA00023015"/>
    </source>
</evidence>
<keyword evidence="4 5" id="KW-0539">Nucleus</keyword>
<dbReference type="Pfam" id="PF22754">
    <property type="entry name" value="bHLH-TF_ACT-like_plant"/>
    <property type="match status" value="1"/>
</dbReference>
<accession>A0A0N9EG55</accession>
<dbReference type="InterPro" id="IPR036638">
    <property type="entry name" value="HLH_DNA-bd_sf"/>
</dbReference>
<dbReference type="SUPFAM" id="SSF47459">
    <property type="entry name" value="HLH, helix-loop-helix DNA-binding domain"/>
    <property type="match status" value="1"/>
</dbReference>
<dbReference type="PROSITE" id="PS50888">
    <property type="entry name" value="BHLH"/>
    <property type="match status" value="1"/>
</dbReference>
<sequence>MTDYRLPAWTDDNASMMDAFGNSDLTSFWPAPPLSSSASTTANHNLSPPLFNQETLQQRLQALIEGARESWTYAIFWQSSSGDYSGGSLLGWGDGYYKGEEDKAKRKAVAPSSAEEQEHRKKVLRELNSLISGTSPSSSDEIIDEEVTDTEWFFLVSMTQSFVNGSGFPGQAFFNSSPIWVAGADRLASSPCERARQGQVFGLQTMVCIPSVTGVVELGSTELIFQNSDLMTKVRVLFNFNSIELGSWSMQINPDENDPSTLYITDPSSIEIRETVNTTTPVSIPPNNHQSSKQIAFENPNSISCQQTQQQQSHSQSFFARELNFTEFDRDGTSIRNGNSNSCKPESGEILNFGESKRSSCSPNENLFSGNSQFGSAEDNNSKKKTSPTSRGSNEEGMLSFTSGVILPSSGTVKSNGGGGGGGDSDHSDLEASVVREVESSRVVEPEKKPRKRGRKPANGREEPLNHVEAERQRREKLNQRFYSLRAVVPNVSKMDKASLLGDAIAYINELKSNLQAAESDKDEMRNQIDCLKKELANKESRNSGPPQLPDQNLISNHHGNISNLIDVEIDVKIIGWDAMIRIQSNKKNHPAAKVMSALKELDLDVHHASVSVVNDLMNQQATVKMGSRYYTQEQLRMALSAKIGDTR</sequence>
<keyword evidence="6" id="KW-0175">Coiled coil</keyword>
<dbReference type="GO" id="GO:0046983">
    <property type="term" value="F:protein dimerization activity"/>
    <property type="evidence" value="ECO:0007669"/>
    <property type="project" value="InterPro"/>
</dbReference>
<dbReference type="Gene3D" id="4.10.280.10">
    <property type="entry name" value="Helix-loop-helix DNA-binding domain"/>
    <property type="match status" value="1"/>
</dbReference>